<dbReference type="EMBL" id="JANPWB010000006">
    <property type="protein sequence ID" value="KAJ1178672.1"/>
    <property type="molecule type" value="Genomic_DNA"/>
</dbReference>
<protein>
    <recommendedName>
        <fullName evidence="5">Secreted protein</fullName>
    </recommendedName>
</protein>
<dbReference type="Proteomes" id="UP001066276">
    <property type="component" value="Chromosome 3_2"/>
</dbReference>
<reference evidence="3" key="1">
    <citation type="journal article" date="2022" name="bioRxiv">
        <title>Sequencing and chromosome-scale assembly of the giantPleurodeles waltlgenome.</title>
        <authorList>
            <person name="Brown T."/>
            <person name="Elewa A."/>
            <person name="Iarovenko S."/>
            <person name="Subramanian E."/>
            <person name="Araus A.J."/>
            <person name="Petzold A."/>
            <person name="Susuki M."/>
            <person name="Suzuki K.-i.T."/>
            <person name="Hayashi T."/>
            <person name="Toyoda A."/>
            <person name="Oliveira C."/>
            <person name="Osipova E."/>
            <person name="Leigh N.D."/>
            <person name="Simon A."/>
            <person name="Yun M.H."/>
        </authorList>
    </citation>
    <scope>NUCLEOTIDE SEQUENCE</scope>
    <source>
        <strain evidence="3">20211129_DDA</strain>
        <tissue evidence="3">Liver</tissue>
    </source>
</reference>
<organism evidence="3 4">
    <name type="scientific">Pleurodeles waltl</name>
    <name type="common">Iberian ribbed newt</name>
    <dbReference type="NCBI Taxonomy" id="8319"/>
    <lineage>
        <taxon>Eukaryota</taxon>
        <taxon>Metazoa</taxon>
        <taxon>Chordata</taxon>
        <taxon>Craniata</taxon>
        <taxon>Vertebrata</taxon>
        <taxon>Euteleostomi</taxon>
        <taxon>Amphibia</taxon>
        <taxon>Batrachia</taxon>
        <taxon>Caudata</taxon>
        <taxon>Salamandroidea</taxon>
        <taxon>Salamandridae</taxon>
        <taxon>Pleurodelinae</taxon>
        <taxon>Pleurodeles</taxon>
    </lineage>
</organism>
<evidence type="ECO:0000313" key="3">
    <source>
        <dbReference type="EMBL" id="KAJ1178672.1"/>
    </source>
</evidence>
<feature type="chain" id="PRO_5043395299" description="Secreted protein" evidence="2">
    <location>
        <begin position="25"/>
        <end position="71"/>
    </location>
</feature>
<evidence type="ECO:0000256" key="2">
    <source>
        <dbReference type="SAM" id="SignalP"/>
    </source>
</evidence>
<evidence type="ECO:0008006" key="5">
    <source>
        <dbReference type="Google" id="ProtNLM"/>
    </source>
</evidence>
<keyword evidence="4" id="KW-1185">Reference proteome</keyword>
<comment type="caution">
    <text evidence="3">The sequence shown here is derived from an EMBL/GenBank/DDBJ whole genome shotgun (WGS) entry which is preliminary data.</text>
</comment>
<gene>
    <name evidence="3" type="ORF">NDU88_003914</name>
</gene>
<dbReference type="AlphaFoldDB" id="A0AAV7TQ10"/>
<accession>A0AAV7TQ10</accession>
<proteinExistence type="predicted"/>
<keyword evidence="2" id="KW-0732">Signal</keyword>
<name>A0AAV7TQ10_PLEWA</name>
<feature type="region of interest" description="Disordered" evidence="1">
    <location>
        <begin position="42"/>
        <end position="71"/>
    </location>
</feature>
<sequence>MALPARVRGRLCRCWGVAPSLVWAWDLAARSWCACCEAWPSPAGPKSDLEPDQGQQTSFGGGWAPVANPDG</sequence>
<feature type="signal peptide" evidence="2">
    <location>
        <begin position="1"/>
        <end position="24"/>
    </location>
</feature>
<evidence type="ECO:0000313" key="4">
    <source>
        <dbReference type="Proteomes" id="UP001066276"/>
    </source>
</evidence>
<evidence type="ECO:0000256" key="1">
    <source>
        <dbReference type="SAM" id="MobiDB-lite"/>
    </source>
</evidence>